<keyword evidence="5 12" id="KW-0552">Olfaction</keyword>
<keyword evidence="6 12" id="KW-1133">Transmembrane helix</keyword>
<evidence type="ECO:0000256" key="4">
    <source>
        <dbReference type="ARBA" id="ARBA00022692"/>
    </source>
</evidence>
<dbReference type="PRINTS" id="PR00245">
    <property type="entry name" value="OLFACTORYR"/>
</dbReference>
<evidence type="ECO:0000256" key="2">
    <source>
        <dbReference type="ARBA" id="ARBA00022475"/>
    </source>
</evidence>
<dbReference type="GeneID" id="129346500"/>
<keyword evidence="10 11" id="KW-0807">Transducer</keyword>
<evidence type="ECO:0000256" key="8">
    <source>
        <dbReference type="ARBA" id="ARBA00023136"/>
    </source>
</evidence>
<evidence type="ECO:0000256" key="7">
    <source>
        <dbReference type="ARBA" id="ARBA00023040"/>
    </source>
</evidence>
<reference evidence="15" key="1">
    <citation type="submission" date="2025-08" db="UniProtKB">
        <authorList>
            <consortium name="RefSeq"/>
        </authorList>
    </citation>
    <scope>IDENTIFICATION</scope>
    <source>
        <tissue evidence="15">Blood</tissue>
    </source>
</reference>
<keyword evidence="8 12" id="KW-0472">Membrane</keyword>
<dbReference type="Proteomes" id="UP001190640">
    <property type="component" value="Chromosome 19"/>
</dbReference>
<name>A0AA97KPR8_EUBMA</name>
<evidence type="ECO:0000313" key="14">
    <source>
        <dbReference type="Proteomes" id="UP001190640"/>
    </source>
</evidence>
<comment type="similarity">
    <text evidence="11">Belongs to the G-protein coupled receptor 1 family.</text>
</comment>
<dbReference type="PROSITE" id="PS50262">
    <property type="entry name" value="G_PROTEIN_RECEP_F1_2"/>
    <property type="match status" value="1"/>
</dbReference>
<dbReference type="GO" id="GO:0004984">
    <property type="term" value="F:olfactory receptor activity"/>
    <property type="evidence" value="ECO:0007669"/>
    <property type="project" value="InterPro"/>
</dbReference>
<keyword evidence="2 12" id="KW-1003">Cell membrane</keyword>
<dbReference type="PROSITE" id="PS00237">
    <property type="entry name" value="G_PROTEIN_RECEP_F1_1"/>
    <property type="match status" value="1"/>
</dbReference>
<accession>A0AA97KPR8</accession>
<sequence>MQNRTSVTEFILIGVSDARDFYGSLFGLFLLLYIANISGNLVVAAVTLWDPHLQTPMYFFIGNLAFIDIFYFSTTVPKMFMGLVSNSNRIPYAACIAQMFFFHFLGSTEAMLLAIMGYDRYLAICHPLRYPLLMSRQLRWTLAVSVWTAGFFHSLLHAIMMSRLSFCRGNQVEHFFCDISPLLALSCSETWINRALLAGVTGSIIMGCFALTLISYGLIVRAVVAMHSAEGLRRTFSTCGAHLTVVALHYGCAGAMYLRPHSENSLETDRAVTVLYTAVTPVLNPLIYTLRNKEVKAALRRAVGRSACSQRE</sequence>
<evidence type="ECO:0000313" key="15">
    <source>
        <dbReference type="RefSeq" id="XP_054859821.1"/>
    </source>
</evidence>
<keyword evidence="9 11" id="KW-0675">Receptor</keyword>
<keyword evidence="3 12" id="KW-0716">Sensory transduction</keyword>
<dbReference type="InterPro" id="IPR000276">
    <property type="entry name" value="GPCR_Rhodpsn"/>
</dbReference>
<comment type="subcellular location">
    <subcellularLocation>
        <location evidence="1 12">Cell membrane</location>
        <topology evidence="1 12">Multi-pass membrane protein</topology>
    </subcellularLocation>
</comment>
<keyword evidence="4 11" id="KW-0812">Transmembrane</keyword>
<feature type="transmembrane region" description="Helical" evidence="12">
    <location>
        <begin position="138"/>
        <end position="160"/>
    </location>
</feature>
<evidence type="ECO:0000256" key="3">
    <source>
        <dbReference type="ARBA" id="ARBA00022606"/>
    </source>
</evidence>
<dbReference type="Gene3D" id="1.20.1070.10">
    <property type="entry name" value="Rhodopsin 7-helix transmembrane proteins"/>
    <property type="match status" value="1"/>
</dbReference>
<feature type="transmembrane region" description="Helical" evidence="12">
    <location>
        <begin position="55"/>
        <end position="72"/>
    </location>
</feature>
<dbReference type="AlphaFoldDB" id="A0AA97KPR8"/>
<gene>
    <name evidence="15" type="primary">LOC129346500</name>
</gene>
<protein>
    <recommendedName>
        <fullName evidence="12">Olfactory receptor</fullName>
    </recommendedName>
</protein>
<evidence type="ECO:0000256" key="1">
    <source>
        <dbReference type="ARBA" id="ARBA00004651"/>
    </source>
</evidence>
<evidence type="ECO:0000256" key="12">
    <source>
        <dbReference type="RuleBase" id="RU363047"/>
    </source>
</evidence>
<dbReference type="GO" id="GO:0004930">
    <property type="term" value="F:G protein-coupled receptor activity"/>
    <property type="evidence" value="ECO:0007669"/>
    <property type="project" value="UniProtKB-KW"/>
</dbReference>
<feature type="transmembrane region" description="Helical" evidence="12">
    <location>
        <begin position="204"/>
        <end position="224"/>
    </location>
</feature>
<organism evidence="14 15">
    <name type="scientific">Eublepharis macularius</name>
    <name type="common">Leopard gecko</name>
    <name type="synonym">Cyrtodactylus macularius</name>
    <dbReference type="NCBI Taxonomy" id="481883"/>
    <lineage>
        <taxon>Eukaryota</taxon>
        <taxon>Metazoa</taxon>
        <taxon>Chordata</taxon>
        <taxon>Craniata</taxon>
        <taxon>Vertebrata</taxon>
        <taxon>Euteleostomi</taxon>
        <taxon>Lepidosauria</taxon>
        <taxon>Squamata</taxon>
        <taxon>Bifurcata</taxon>
        <taxon>Gekkota</taxon>
        <taxon>Eublepharidae</taxon>
        <taxon>Eublepharinae</taxon>
        <taxon>Eublepharis</taxon>
    </lineage>
</organism>
<feature type="transmembrane region" description="Helical" evidence="12">
    <location>
        <begin position="21"/>
        <end position="49"/>
    </location>
</feature>
<feature type="transmembrane region" description="Helical" evidence="12">
    <location>
        <begin position="236"/>
        <end position="258"/>
    </location>
</feature>
<keyword evidence="14" id="KW-1185">Reference proteome</keyword>
<dbReference type="InterPro" id="IPR017452">
    <property type="entry name" value="GPCR_Rhodpsn_7TM"/>
</dbReference>
<dbReference type="FunFam" id="1.20.1070.10:FF:000001">
    <property type="entry name" value="Olfactory receptor"/>
    <property type="match status" value="1"/>
</dbReference>
<evidence type="ECO:0000259" key="13">
    <source>
        <dbReference type="PROSITE" id="PS50262"/>
    </source>
</evidence>
<evidence type="ECO:0000256" key="5">
    <source>
        <dbReference type="ARBA" id="ARBA00022725"/>
    </source>
</evidence>
<feature type="transmembrane region" description="Helical" evidence="12">
    <location>
        <begin position="270"/>
        <end position="290"/>
    </location>
</feature>
<evidence type="ECO:0000256" key="9">
    <source>
        <dbReference type="ARBA" id="ARBA00023170"/>
    </source>
</evidence>
<dbReference type="PANTHER" id="PTHR26452">
    <property type="entry name" value="OLFACTORY RECEPTOR"/>
    <property type="match status" value="1"/>
</dbReference>
<dbReference type="SUPFAM" id="SSF81321">
    <property type="entry name" value="Family A G protein-coupled receptor-like"/>
    <property type="match status" value="1"/>
</dbReference>
<dbReference type="Pfam" id="PF13853">
    <property type="entry name" value="7tm_4"/>
    <property type="match status" value="1"/>
</dbReference>
<dbReference type="CDD" id="cd13954">
    <property type="entry name" value="7tmA_OR"/>
    <property type="match status" value="1"/>
</dbReference>
<dbReference type="PRINTS" id="PR00237">
    <property type="entry name" value="GPCRRHODOPSN"/>
</dbReference>
<dbReference type="KEGG" id="emc:129346500"/>
<dbReference type="InterPro" id="IPR050516">
    <property type="entry name" value="Olfactory_GPCR"/>
</dbReference>
<evidence type="ECO:0000256" key="6">
    <source>
        <dbReference type="ARBA" id="ARBA00022989"/>
    </source>
</evidence>
<dbReference type="GO" id="GO:0005886">
    <property type="term" value="C:plasma membrane"/>
    <property type="evidence" value="ECO:0007669"/>
    <property type="project" value="UniProtKB-SubCell"/>
</dbReference>
<dbReference type="InterPro" id="IPR000725">
    <property type="entry name" value="Olfact_rcpt"/>
</dbReference>
<evidence type="ECO:0000256" key="11">
    <source>
        <dbReference type="RuleBase" id="RU000688"/>
    </source>
</evidence>
<evidence type="ECO:0000256" key="10">
    <source>
        <dbReference type="ARBA" id="ARBA00023224"/>
    </source>
</evidence>
<keyword evidence="7 11" id="KW-0297">G-protein coupled receptor</keyword>
<feature type="domain" description="G-protein coupled receptors family 1 profile" evidence="13">
    <location>
        <begin position="39"/>
        <end position="288"/>
    </location>
</feature>
<feature type="transmembrane region" description="Helical" evidence="12">
    <location>
        <begin position="92"/>
        <end position="118"/>
    </location>
</feature>
<dbReference type="RefSeq" id="XP_054859821.1">
    <property type="nucleotide sequence ID" value="XM_055003846.1"/>
</dbReference>
<proteinExistence type="inferred from homology"/>